<name>A0A087FWS9_ARAAL</name>
<evidence type="ECO:0000313" key="2">
    <source>
        <dbReference type="Proteomes" id="UP000029120"/>
    </source>
</evidence>
<sequence>VFPLLIENFSSQEQASVVWQVICSVPVMVLEEIFPWMTFLLSPNEKSEVENCVKQIVPKEVSLQLVVNSWLIDDNRSSNSFTDLTKIMKRVHSVEVSENSKYRKHSDSCLSLDLNVLVVRLNFLADVLIFYGDAFKKFFYPVFEEMMDQQHSSTSKQFTIDDHVENFKRSLDLESRTRSDNFVVTLQEKLQSLIFAVAKQFSEEETEVFPIISKNCNLSEDESQSIIHFLSWKDFFPNKPFANLLLQWFRFGYSGKTSVESFWNELSFMFKPKSPEEHTEEASGSFANQSQLQPCKNKPSTCFKSMHLPAGYMNETPYSSAMNQQILIPGTLKTFQQLLGLFY</sequence>
<accession>A0A087FWS9</accession>
<protein>
    <submittedName>
        <fullName evidence="1">Uncharacterized protein</fullName>
    </submittedName>
</protein>
<feature type="non-terminal residue" evidence="1">
    <location>
        <position position="1"/>
    </location>
</feature>
<dbReference type="eggNOG" id="KOG1940">
    <property type="taxonomic scope" value="Eukaryota"/>
</dbReference>
<dbReference type="EMBL" id="KL992730">
    <property type="protein sequence ID" value="KFK22081.1"/>
    <property type="molecule type" value="Genomic_DNA"/>
</dbReference>
<dbReference type="Proteomes" id="UP000029120">
    <property type="component" value="Unassembled WGS sequence"/>
</dbReference>
<reference evidence="2" key="1">
    <citation type="journal article" date="2015" name="Nat. Plants">
        <title>Genome expansion of Arabis alpina linked with retrotransposition and reduced symmetric DNA methylation.</title>
        <authorList>
            <person name="Willing E.M."/>
            <person name="Rawat V."/>
            <person name="Mandakova T."/>
            <person name="Maumus F."/>
            <person name="James G.V."/>
            <person name="Nordstroem K.J."/>
            <person name="Becker C."/>
            <person name="Warthmann N."/>
            <person name="Chica C."/>
            <person name="Szarzynska B."/>
            <person name="Zytnicki M."/>
            <person name="Albani M.C."/>
            <person name="Kiefer C."/>
            <person name="Bergonzi S."/>
            <person name="Castaings L."/>
            <person name="Mateos J.L."/>
            <person name="Berns M.C."/>
            <person name="Bujdoso N."/>
            <person name="Piofczyk T."/>
            <person name="de Lorenzo L."/>
            <person name="Barrero-Sicilia C."/>
            <person name="Mateos I."/>
            <person name="Piednoel M."/>
            <person name="Hagmann J."/>
            <person name="Chen-Min-Tao R."/>
            <person name="Iglesias-Fernandez R."/>
            <person name="Schuster S.C."/>
            <person name="Alonso-Blanco C."/>
            <person name="Roudier F."/>
            <person name="Carbonero P."/>
            <person name="Paz-Ares J."/>
            <person name="Davis S.J."/>
            <person name="Pecinka A."/>
            <person name="Quesneville H."/>
            <person name="Colot V."/>
            <person name="Lysak M.A."/>
            <person name="Weigel D."/>
            <person name="Coupland G."/>
            <person name="Schneeberger K."/>
        </authorList>
    </citation>
    <scope>NUCLEOTIDE SEQUENCE [LARGE SCALE GENOMIC DNA]</scope>
    <source>
        <strain evidence="2">cv. Pajares</strain>
    </source>
</reference>
<organism evidence="1 2">
    <name type="scientific">Arabis alpina</name>
    <name type="common">Alpine rock-cress</name>
    <dbReference type="NCBI Taxonomy" id="50452"/>
    <lineage>
        <taxon>Eukaryota</taxon>
        <taxon>Viridiplantae</taxon>
        <taxon>Streptophyta</taxon>
        <taxon>Embryophyta</taxon>
        <taxon>Tracheophyta</taxon>
        <taxon>Spermatophyta</taxon>
        <taxon>Magnoliopsida</taxon>
        <taxon>eudicotyledons</taxon>
        <taxon>Gunneridae</taxon>
        <taxon>Pentapetalae</taxon>
        <taxon>rosids</taxon>
        <taxon>malvids</taxon>
        <taxon>Brassicales</taxon>
        <taxon>Brassicaceae</taxon>
        <taxon>Arabideae</taxon>
        <taxon>Arabis</taxon>
    </lineage>
</organism>
<proteinExistence type="predicted"/>
<gene>
    <name evidence="1" type="ORF">AALP_AAs52369U000100</name>
</gene>
<dbReference type="Gramene" id="KFK22081">
    <property type="protein sequence ID" value="KFK22081"/>
    <property type="gene ID" value="AALP_AAs52369U000100"/>
</dbReference>
<evidence type="ECO:0000313" key="1">
    <source>
        <dbReference type="EMBL" id="KFK22081.1"/>
    </source>
</evidence>
<dbReference type="AlphaFoldDB" id="A0A087FWS9"/>
<keyword evidence="2" id="KW-1185">Reference proteome</keyword>